<feature type="compositionally biased region" description="Basic residues" evidence="1">
    <location>
        <begin position="83"/>
        <end position="93"/>
    </location>
</feature>
<feature type="compositionally biased region" description="Basic residues" evidence="1">
    <location>
        <begin position="64"/>
        <end position="74"/>
    </location>
</feature>
<gene>
    <name evidence="2" type="ORF">L596_005480</name>
</gene>
<dbReference type="Proteomes" id="UP000298663">
    <property type="component" value="Unassembled WGS sequence"/>
</dbReference>
<keyword evidence="3" id="KW-1185">Reference proteome</keyword>
<accession>A0A4U8V0B4</accession>
<organism evidence="2 3">
    <name type="scientific">Steinernema carpocapsae</name>
    <name type="common">Entomopathogenic nematode</name>
    <dbReference type="NCBI Taxonomy" id="34508"/>
    <lineage>
        <taxon>Eukaryota</taxon>
        <taxon>Metazoa</taxon>
        <taxon>Ecdysozoa</taxon>
        <taxon>Nematoda</taxon>
        <taxon>Chromadorea</taxon>
        <taxon>Rhabditida</taxon>
        <taxon>Tylenchina</taxon>
        <taxon>Panagrolaimomorpha</taxon>
        <taxon>Strongyloidoidea</taxon>
        <taxon>Steinernematidae</taxon>
        <taxon>Steinernema</taxon>
    </lineage>
</organism>
<proteinExistence type="predicted"/>
<evidence type="ECO:0000313" key="2">
    <source>
        <dbReference type="EMBL" id="TMS38844.1"/>
    </source>
</evidence>
<evidence type="ECO:0000313" key="3">
    <source>
        <dbReference type="Proteomes" id="UP000298663"/>
    </source>
</evidence>
<feature type="region of interest" description="Disordered" evidence="1">
    <location>
        <begin position="57"/>
        <end position="99"/>
    </location>
</feature>
<reference evidence="2 3" key="2">
    <citation type="journal article" date="2019" name="G3 (Bethesda)">
        <title>Hybrid Assembly of the Genome of the Entomopathogenic Nematode Steinernema carpocapsae Identifies the X-Chromosome.</title>
        <authorList>
            <person name="Serra L."/>
            <person name="Macchietto M."/>
            <person name="Macias-Munoz A."/>
            <person name="McGill C.J."/>
            <person name="Rodriguez I.M."/>
            <person name="Rodriguez B."/>
            <person name="Murad R."/>
            <person name="Mortazavi A."/>
        </authorList>
    </citation>
    <scope>NUCLEOTIDE SEQUENCE [LARGE SCALE GENOMIC DNA]</scope>
    <source>
        <strain evidence="2 3">ALL</strain>
    </source>
</reference>
<dbReference type="EMBL" id="AZBU02000001">
    <property type="protein sequence ID" value="TMS38844.1"/>
    <property type="molecule type" value="Genomic_DNA"/>
</dbReference>
<protein>
    <submittedName>
        <fullName evidence="2">Uncharacterized protein</fullName>
    </submittedName>
</protein>
<sequence>MRRFPCIRSLFAPLKLRHQQPTTYTLHRRRRRQKCFSLQPCQLQVLYQPDQPMLKYSGKQNKIALRRRRPQKKRSQSDDNIIKKKHSLRTRKCTKADAI</sequence>
<name>A0A4U8V0B4_STECR</name>
<dbReference type="AlphaFoldDB" id="A0A4U8V0B4"/>
<reference evidence="2 3" key="1">
    <citation type="journal article" date="2015" name="Genome Biol.">
        <title>Comparative genomics of Steinernema reveals deeply conserved gene regulatory networks.</title>
        <authorList>
            <person name="Dillman A.R."/>
            <person name="Macchietto M."/>
            <person name="Porter C.F."/>
            <person name="Rogers A."/>
            <person name="Williams B."/>
            <person name="Antoshechkin I."/>
            <person name="Lee M.M."/>
            <person name="Goodwin Z."/>
            <person name="Lu X."/>
            <person name="Lewis E.E."/>
            <person name="Goodrich-Blair H."/>
            <person name="Stock S.P."/>
            <person name="Adams B.J."/>
            <person name="Sternberg P.W."/>
            <person name="Mortazavi A."/>
        </authorList>
    </citation>
    <scope>NUCLEOTIDE SEQUENCE [LARGE SCALE GENOMIC DNA]</scope>
    <source>
        <strain evidence="2 3">ALL</strain>
    </source>
</reference>
<comment type="caution">
    <text evidence="2">The sequence shown here is derived from an EMBL/GenBank/DDBJ whole genome shotgun (WGS) entry which is preliminary data.</text>
</comment>
<evidence type="ECO:0000256" key="1">
    <source>
        <dbReference type="SAM" id="MobiDB-lite"/>
    </source>
</evidence>